<feature type="transmembrane region" description="Helical" evidence="2">
    <location>
        <begin position="284"/>
        <end position="302"/>
    </location>
</feature>
<dbReference type="EMBL" id="BONK01000002">
    <property type="protein sequence ID" value="GIG19818.1"/>
    <property type="molecule type" value="Genomic_DNA"/>
</dbReference>
<keyword evidence="2" id="KW-0812">Transmembrane</keyword>
<evidence type="ECO:0000256" key="1">
    <source>
        <dbReference type="SAM" id="MobiDB-lite"/>
    </source>
</evidence>
<name>A0A919NY83_9CELL</name>
<feature type="transmembrane region" description="Helical" evidence="2">
    <location>
        <begin position="81"/>
        <end position="102"/>
    </location>
</feature>
<evidence type="ECO:0000313" key="4">
    <source>
        <dbReference type="Proteomes" id="UP000632740"/>
    </source>
</evidence>
<dbReference type="Proteomes" id="UP000632740">
    <property type="component" value="Unassembled WGS sequence"/>
</dbReference>
<organism evidence="3 4">
    <name type="scientific">Cellulomonas chitinilytica</name>
    <dbReference type="NCBI Taxonomy" id="398759"/>
    <lineage>
        <taxon>Bacteria</taxon>
        <taxon>Bacillati</taxon>
        <taxon>Actinomycetota</taxon>
        <taxon>Actinomycetes</taxon>
        <taxon>Micrococcales</taxon>
        <taxon>Cellulomonadaceae</taxon>
        <taxon>Cellulomonas</taxon>
    </lineage>
</organism>
<proteinExistence type="predicted"/>
<keyword evidence="4" id="KW-1185">Reference proteome</keyword>
<protein>
    <recommendedName>
        <fullName evidence="5">Integral membrane protein</fullName>
    </recommendedName>
</protein>
<feature type="transmembrane region" description="Helical" evidence="2">
    <location>
        <begin position="424"/>
        <end position="442"/>
    </location>
</feature>
<evidence type="ECO:0008006" key="5">
    <source>
        <dbReference type="Google" id="ProtNLM"/>
    </source>
</evidence>
<dbReference type="AlphaFoldDB" id="A0A919NY83"/>
<sequence length="479" mass="49546">MAVRSRPNGNDEPDEPGPGDTQPIAGAGDTQPLPVDDVALLRSRLEALEAENARLRSAAAAAPAVVSSEPPRRRRPGRATAAVVLVVVAALLAPVAVVAVWAKGLAEDTDRYLATVAPLSDDPQIQSAVTNRLTTAIVDAVNLEDLAQTATGAVADLGLPPRLSAAVLALQGPLVDAATNFIRKGVDRVVTSDAFSTAWEQANKVAHEQIVALMRGDPDAIASIDSQGTLTVDLTPVIEQVKTALSNAGFTIVDRIPTINATFPLAQSSDLVRLQNAYRALDVLGTWLPWIVVALLAGGVMLSQNRSRALVVAGLTLAGAMLVLGLVLTVGRSVYANSLPPEVQRPDAAVVVYDQVVSLLRISLRSAFVIGVVVAAVAFVSGRSDSAVALRSASARSAAWLRGAGERRGVTTGPVGEWLGEQRVLVRVVVAIGAALALVLGTPLTPGYVLGVAIVAVVVLLLVSLLARPPLADDRASAA</sequence>
<comment type="caution">
    <text evidence="3">The sequence shown here is derived from an EMBL/GenBank/DDBJ whole genome shotgun (WGS) entry which is preliminary data.</text>
</comment>
<evidence type="ECO:0000256" key="2">
    <source>
        <dbReference type="SAM" id="Phobius"/>
    </source>
</evidence>
<feature type="transmembrane region" description="Helical" evidence="2">
    <location>
        <begin position="362"/>
        <end position="382"/>
    </location>
</feature>
<evidence type="ECO:0000313" key="3">
    <source>
        <dbReference type="EMBL" id="GIG19818.1"/>
    </source>
</evidence>
<keyword evidence="2" id="KW-1133">Transmembrane helix</keyword>
<dbReference type="RefSeq" id="WP_239069796.1">
    <property type="nucleotide sequence ID" value="NZ_BONK01000002.1"/>
</dbReference>
<feature type="transmembrane region" description="Helical" evidence="2">
    <location>
        <begin position="448"/>
        <end position="467"/>
    </location>
</feature>
<reference evidence="3" key="1">
    <citation type="submission" date="2021-01" db="EMBL/GenBank/DDBJ databases">
        <title>Whole genome shotgun sequence of Cellulomonas chitinilytica NBRC 110799.</title>
        <authorList>
            <person name="Komaki H."/>
            <person name="Tamura T."/>
        </authorList>
    </citation>
    <scope>NUCLEOTIDE SEQUENCE</scope>
    <source>
        <strain evidence="3">NBRC 110799</strain>
    </source>
</reference>
<accession>A0A919NY83</accession>
<feature type="region of interest" description="Disordered" evidence="1">
    <location>
        <begin position="1"/>
        <end position="35"/>
    </location>
</feature>
<gene>
    <name evidence="3" type="ORF">Cch01nite_05420</name>
</gene>
<keyword evidence="2" id="KW-0472">Membrane</keyword>
<feature type="transmembrane region" description="Helical" evidence="2">
    <location>
        <begin position="309"/>
        <end position="331"/>
    </location>
</feature>